<dbReference type="SMART" id="SM01152">
    <property type="entry name" value="DUF167"/>
    <property type="match status" value="1"/>
</dbReference>
<dbReference type="EMBL" id="JADJEV010000001">
    <property type="protein sequence ID" value="MBK6971884.1"/>
    <property type="molecule type" value="Genomic_DNA"/>
</dbReference>
<dbReference type="PANTHER" id="PTHR13420">
    <property type="entry name" value="UPF0235 PROTEIN C15ORF40"/>
    <property type="match status" value="1"/>
</dbReference>
<comment type="similarity">
    <text evidence="1 2">Belongs to the UPF0235 family.</text>
</comment>
<evidence type="ECO:0000313" key="5">
    <source>
        <dbReference type="Proteomes" id="UP000807785"/>
    </source>
</evidence>
<dbReference type="PANTHER" id="PTHR13420:SF7">
    <property type="entry name" value="UPF0235 PROTEIN C15ORF40"/>
    <property type="match status" value="1"/>
</dbReference>
<dbReference type="GO" id="GO:0005737">
    <property type="term" value="C:cytoplasm"/>
    <property type="evidence" value="ECO:0007669"/>
    <property type="project" value="TreeGrafter"/>
</dbReference>
<name>A0A9D7E0F6_9PROT</name>
<proteinExistence type="inferred from homology"/>
<gene>
    <name evidence="4" type="ORF">IPH26_02575</name>
</gene>
<feature type="compositionally biased region" description="Low complexity" evidence="3">
    <location>
        <begin position="101"/>
        <end position="111"/>
    </location>
</feature>
<dbReference type="SUPFAM" id="SSF69786">
    <property type="entry name" value="YggU-like"/>
    <property type="match status" value="1"/>
</dbReference>
<organism evidence="4 5">
    <name type="scientific">Candidatus Methylophosphatis roskildensis</name>
    <dbReference type="NCBI Taxonomy" id="2899263"/>
    <lineage>
        <taxon>Bacteria</taxon>
        <taxon>Pseudomonadati</taxon>
        <taxon>Pseudomonadota</taxon>
        <taxon>Betaproteobacteria</taxon>
        <taxon>Nitrosomonadales</taxon>
        <taxon>Sterolibacteriaceae</taxon>
        <taxon>Candidatus Methylophosphatis</taxon>
    </lineage>
</organism>
<evidence type="ECO:0000313" key="4">
    <source>
        <dbReference type="EMBL" id="MBK6971884.1"/>
    </source>
</evidence>
<reference evidence="4" key="1">
    <citation type="submission" date="2020-10" db="EMBL/GenBank/DDBJ databases">
        <title>Connecting structure to function with the recovery of over 1000 high-quality activated sludge metagenome-assembled genomes encoding full-length rRNA genes using long-read sequencing.</title>
        <authorList>
            <person name="Singleton C.M."/>
            <person name="Petriglieri F."/>
            <person name="Kristensen J.M."/>
            <person name="Kirkegaard R.H."/>
            <person name="Michaelsen T.Y."/>
            <person name="Andersen M.H."/>
            <person name="Karst S.M."/>
            <person name="Dueholm M.S."/>
            <person name="Nielsen P.H."/>
            <person name="Albertsen M."/>
        </authorList>
    </citation>
    <scope>NUCLEOTIDE SEQUENCE</scope>
    <source>
        <strain evidence="4">Bjer_18-Q3-R1-45_BAT3C.347</strain>
    </source>
</reference>
<evidence type="ECO:0000256" key="3">
    <source>
        <dbReference type="SAM" id="MobiDB-lite"/>
    </source>
</evidence>
<sequence length="127" mass="13751">MPRSWARSDREAVILSVHVQPGASRNEIVGEHGDALKIRLAARPVDSKANASLVAFVAERLDVLRSQVELIGGKASRHKRVRVSGTSLDAVEAAFRTGTDQAPAQVPQPAEAQHRRIRSSSAKSRPE</sequence>
<protein>
    <recommendedName>
        <fullName evidence="2">UPF0235 protein IPH26_02575</fullName>
    </recommendedName>
</protein>
<dbReference type="Pfam" id="PF02594">
    <property type="entry name" value="DUF167"/>
    <property type="match status" value="1"/>
</dbReference>
<dbReference type="AlphaFoldDB" id="A0A9D7E0F6"/>
<dbReference type="InterPro" id="IPR036591">
    <property type="entry name" value="YggU-like_sf"/>
</dbReference>
<comment type="caution">
    <text evidence="4">The sequence shown here is derived from an EMBL/GenBank/DDBJ whole genome shotgun (WGS) entry which is preliminary data.</text>
</comment>
<evidence type="ECO:0000256" key="1">
    <source>
        <dbReference type="ARBA" id="ARBA00010364"/>
    </source>
</evidence>
<feature type="region of interest" description="Disordered" evidence="3">
    <location>
        <begin position="97"/>
        <end position="127"/>
    </location>
</feature>
<dbReference type="InterPro" id="IPR003746">
    <property type="entry name" value="DUF167"/>
</dbReference>
<dbReference type="HAMAP" id="MF_00634">
    <property type="entry name" value="UPF0235"/>
    <property type="match status" value="1"/>
</dbReference>
<dbReference type="Proteomes" id="UP000807785">
    <property type="component" value="Unassembled WGS sequence"/>
</dbReference>
<dbReference type="NCBIfam" id="TIGR00251">
    <property type="entry name" value="DUF167 family protein"/>
    <property type="match status" value="1"/>
</dbReference>
<evidence type="ECO:0000256" key="2">
    <source>
        <dbReference type="HAMAP-Rule" id="MF_00634"/>
    </source>
</evidence>
<accession>A0A9D7E0F6</accession>
<dbReference type="Gene3D" id="3.30.1200.10">
    <property type="entry name" value="YggU-like"/>
    <property type="match status" value="1"/>
</dbReference>